<name>A0A4R1N0Z8_9FIRM</name>
<protein>
    <submittedName>
        <fullName evidence="4">Multicomponent Na+:H+ antiporter subunit G</fullName>
    </submittedName>
</protein>
<evidence type="ECO:0000256" key="2">
    <source>
        <dbReference type="ARBA" id="ARBA00008404"/>
    </source>
</evidence>
<sequence>MSVILGNILIIIGMVFIIAGALFVLILPDMYARLLACANIDTMGMFFVIIGLLLINPLDTVTVKKVIILIFTLLINPISSYTIGRSAYLRGERPKTKEGGNYE</sequence>
<evidence type="ECO:0000313" key="4">
    <source>
        <dbReference type="EMBL" id="TCK98582.1"/>
    </source>
</evidence>
<dbReference type="EMBL" id="SMGQ01000011">
    <property type="protein sequence ID" value="TCK98582.1"/>
    <property type="molecule type" value="Genomic_DNA"/>
</dbReference>
<comment type="subcellular location">
    <subcellularLocation>
        <location evidence="1">Membrane</location>
        <topology evidence="1">Multi-pass membrane protein</topology>
    </subcellularLocation>
</comment>
<comment type="similarity">
    <text evidence="2">Belongs to the CPA3 antiporters (TC 2.A.63) subunit G family.</text>
</comment>
<comment type="caution">
    <text evidence="4">The sequence shown here is derived from an EMBL/GenBank/DDBJ whole genome shotgun (WGS) entry which is preliminary data.</text>
</comment>
<accession>A0A4R1N0Z8</accession>
<feature type="transmembrane region" description="Helical" evidence="3">
    <location>
        <begin position="67"/>
        <end position="88"/>
    </location>
</feature>
<evidence type="ECO:0000256" key="3">
    <source>
        <dbReference type="SAM" id="Phobius"/>
    </source>
</evidence>
<feature type="transmembrane region" description="Helical" evidence="3">
    <location>
        <begin position="34"/>
        <end position="55"/>
    </location>
</feature>
<dbReference type="GO" id="GO:0015385">
    <property type="term" value="F:sodium:proton antiporter activity"/>
    <property type="evidence" value="ECO:0007669"/>
    <property type="project" value="TreeGrafter"/>
</dbReference>
<feature type="transmembrane region" description="Helical" evidence="3">
    <location>
        <begin position="6"/>
        <end position="27"/>
    </location>
</feature>
<keyword evidence="3" id="KW-0472">Membrane</keyword>
<dbReference type="AlphaFoldDB" id="A0A4R1N0Z8"/>
<keyword evidence="3" id="KW-0812">Transmembrane</keyword>
<dbReference type="Pfam" id="PF03334">
    <property type="entry name" value="PhaG_MnhG_YufB"/>
    <property type="match status" value="1"/>
</dbReference>
<evidence type="ECO:0000313" key="5">
    <source>
        <dbReference type="Proteomes" id="UP000294545"/>
    </source>
</evidence>
<keyword evidence="3" id="KW-1133">Transmembrane helix</keyword>
<evidence type="ECO:0000256" key="1">
    <source>
        <dbReference type="ARBA" id="ARBA00004141"/>
    </source>
</evidence>
<keyword evidence="5" id="KW-1185">Reference proteome</keyword>
<dbReference type="RefSeq" id="WP_165868512.1">
    <property type="nucleotide sequence ID" value="NZ_SMGQ01000011.1"/>
</dbReference>
<gene>
    <name evidence="4" type="ORF">EDC19_1014</name>
</gene>
<dbReference type="Proteomes" id="UP000294545">
    <property type="component" value="Unassembled WGS sequence"/>
</dbReference>
<organism evidence="4 5">
    <name type="scientific">Natranaerovirga hydrolytica</name>
    <dbReference type="NCBI Taxonomy" id="680378"/>
    <lineage>
        <taxon>Bacteria</taxon>
        <taxon>Bacillati</taxon>
        <taxon>Bacillota</taxon>
        <taxon>Clostridia</taxon>
        <taxon>Lachnospirales</taxon>
        <taxon>Natranaerovirgaceae</taxon>
        <taxon>Natranaerovirga</taxon>
    </lineage>
</organism>
<dbReference type="NCBIfam" id="TIGR01300">
    <property type="entry name" value="CPA3_mnhG_phaG"/>
    <property type="match status" value="1"/>
</dbReference>
<proteinExistence type="inferred from homology"/>
<reference evidence="4 5" key="1">
    <citation type="submission" date="2019-03" db="EMBL/GenBank/DDBJ databases">
        <title>Genomic Encyclopedia of Type Strains, Phase IV (KMG-IV): sequencing the most valuable type-strain genomes for metagenomic binning, comparative biology and taxonomic classification.</title>
        <authorList>
            <person name="Goeker M."/>
        </authorList>
    </citation>
    <scope>NUCLEOTIDE SEQUENCE [LARGE SCALE GENOMIC DNA]</scope>
    <source>
        <strain evidence="4 5">DSM 24176</strain>
    </source>
</reference>
<dbReference type="InterPro" id="IPR005133">
    <property type="entry name" value="PhaG_MnhG_YufB"/>
</dbReference>
<dbReference type="PANTHER" id="PTHR34703:SF1">
    <property type="entry name" value="ANTIPORTER SUBUNIT MNHG2-RELATED"/>
    <property type="match status" value="1"/>
</dbReference>
<dbReference type="PANTHER" id="PTHR34703">
    <property type="entry name" value="ANTIPORTER SUBUNIT MNHG2-RELATED"/>
    <property type="match status" value="1"/>
</dbReference>